<comment type="caution">
    <text evidence="13">The sequence shown here is derived from an EMBL/GenBank/DDBJ whole genome shotgun (WGS) entry which is preliminary data.</text>
</comment>
<keyword evidence="3" id="KW-0344">Guanine-nucleotide releasing factor</keyword>
<dbReference type="GO" id="GO:0005856">
    <property type="term" value="C:cytoskeleton"/>
    <property type="evidence" value="ECO:0007669"/>
    <property type="project" value="UniProtKB-SubCell"/>
</dbReference>
<organism evidence="13 14">
    <name type="scientific">Chrysophaeum taylorii</name>
    <dbReference type="NCBI Taxonomy" id="2483200"/>
    <lineage>
        <taxon>Eukaryota</taxon>
        <taxon>Sar</taxon>
        <taxon>Stramenopiles</taxon>
        <taxon>Ochrophyta</taxon>
        <taxon>Pelagophyceae</taxon>
        <taxon>Pelagomonadales</taxon>
        <taxon>Pelagomonadaceae</taxon>
        <taxon>Chrysophaeum</taxon>
    </lineage>
</organism>
<dbReference type="PROSITE" id="PS50010">
    <property type="entry name" value="DH_2"/>
    <property type="match status" value="1"/>
</dbReference>
<dbReference type="Gene3D" id="1.20.900.10">
    <property type="entry name" value="Dbl homology (DH) domain"/>
    <property type="match status" value="1"/>
</dbReference>
<keyword evidence="7" id="KW-0206">Cytoskeleton</keyword>
<dbReference type="GO" id="GO:0005737">
    <property type="term" value="C:cytoplasm"/>
    <property type="evidence" value="ECO:0007669"/>
    <property type="project" value="TreeGrafter"/>
</dbReference>
<dbReference type="SMART" id="SM00233">
    <property type="entry name" value="PH"/>
    <property type="match status" value="1"/>
</dbReference>
<feature type="domain" description="PH" evidence="10">
    <location>
        <begin position="230"/>
        <end position="350"/>
    </location>
</feature>
<keyword evidence="2" id="KW-0963">Cytoplasm</keyword>
<name>A0AAD7UIL8_9STRA</name>
<feature type="compositionally biased region" description="Low complexity" evidence="9">
    <location>
        <begin position="930"/>
        <end position="941"/>
    </location>
</feature>
<dbReference type="PROSITE" id="PS50178">
    <property type="entry name" value="ZF_FYVE"/>
    <property type="match status" value="1"/>
</dbReference>
<feature type="domain" description="DH" evidence="11">
    <location>
        <begin position="17"/>
        <end position="199"/>
    </location>
</feature>
<feature type="domain" description="FYVE-type" evidence="12">
    <location>
        <begin position="365"/>
        <end position="425"/>
    </location>
</feature>
<feature type="compositionally biased region" description="Pro residues" evidence="9">
    <location>
        <begin position="524"/>
        <end position="539"/>
    </location>
</feature>
<gene>
    <name evidence="13" type="ORF">CTAYLR_003296</name>
</gene>
<evidence type="ECO:0000256" key="6">
    <source>
        <dbReference type="ARBA" id="ARBA00022833"/>
    </source>
</evidence>
<dbReference type="Pfam" id="PF01363">
    <property type="entry name" value="FYVE"/>
    <property type="match status" value="1"/>
</dbReference>
<feature type="compositionally biased region" description="Pro residues" evidence="9">
    <location>
        <begin position="640"/>
        <end position="657"/>
    </location>
</feature>
<dbReference type="InterPro" id="IPR001849">
    <property type="entry name" value="PH_domain"/>
</dbReference>
<dbReference type="PROSITE" id="PS50003">
    <property type="entry name" value="PH_DOMAIN"/>
    <property type="match status" value="1"/>
</dbReference>
<dbReference type="InterPro" id="IPR051092">
    <property type="entry name" value="FYVE_RhoGEF_PH"/>
</dbReference>
<dbReference type="Gene3D" id="2.30.29.30">
    <property type="entry name" value="Pleckstrin-homology domain (PH domain)/Phosphotyrosine-binding domain (PTB)"/>
    <property type="match status" value="1"/>
</dbReference>
<dbReference type="GO" id="GO:0035556">
    <property type="term" value="P:intracellular signal transduction"/>
    <property type="evidence" value="ECO:0007669"/>
    <property type="project" value="InterPro"/>
</dbReference>
<dbReference type="SMART" id="SM00325">
    <property type="entry name" value="RhoGEF"/>
    <property type="match status" value="1"/>
</dbReference>
<dbReference type="Pfam" id="PF00621">
    <property type="entry name" value="RhoGEF"/>
    <property type="match status" value="1"/>
</dbReference>
<accession>A0AAD7UIL8</accession>
<dbReference type="InterPro" id="IPR013083">
    <property type="entry name" value="Znf_RING/FYVE/PHD"/>
</dbReference>
<dbReference type="SUPFAM" id="SSF48065">
    <property type="entry name" value="DBL homology domain (DH-domain)"/>
    <property type="match status" value="1"/>
</dbReference>
<reference evidence="13" key="1">
    <citation type="submission" date="2023-01" db="EMBL/GenBank/DDBJ databases">
        <title>Metagenome sequencing of chrysophaentin producing Chrysophaeum taylorii.</title>
        <authorList>
            <person name="Davison J."/>
            <person name="Bewley C."/>
        </authorList>
    </citation>
    <scope>NUCLEOTIDE SEQUENCE</scope>
    <source>
        <strain evidence="13">NIES-1699</strain>
    </source>
</reference>
<feature type="compositionally biased region" description="Acidic residues" evidence="9">
    <location>
        <begin position="947"/>
        <end position="957"/>
    </location>
</feature>
<evidence type="ECO:0000259" key="11">
    <source>
        <dbReference type="PROSITE" id="PS50010"/>
    </source>
</evidence>
<dbReference type="GO" id="GO:0005085">
    <property type="term" value="F:guanyl-nucleotide exchange factor activity"/>
    <property type="evidence" value="ECO:0007669"/>
    <property type="project" value="UniProtKB-KW"/>
</dbReference>
<feature type="compositionally biased region" description="Pro residues" evidence="9">
    <location>
        <begin position="699"/>
        <end position="725"/>
    </location>
</feature>
<dbReference type="InterPro" id="IPR011011">
    <property type="entry name" value="Znf_FYVE_PHD"/>
</dbReference>
<evidence type="ECO:0000313" key="14">
    <source>
        <dbReference type="Proteomes" id="UP001230188"/>
    </source>
</evidence>
<dbReference type="Proteomes" id="UP001230188">
    <property type="component" value="Unassembled WGS sequence"/>
</dbReference>
<dbReference type="SUPFAM" id="SSF57903">
    <property type="entry name" value="FYVE/PHD zinc finger"/>
    <property type="match status" value="1"/>
</dbReference>
<evidence type="ECO:0000256" key="8">
    <source>
        <dbReference type="PROSITE-ProRule" id="PRU00091"/>
    </source>
</evidence>
<keyword evidence="14" id="KW-1185">Reference proteome</keyword>
<dbReference type="Gene3D" id="3.30.40.10">
    <property type="entry name" value="Zinc/RING finger domain, C3HC4 (zinc finger)"/>
    <property type="match status" value="1"/>
</dbReference>
<feature type="compositionally biased region" description="Pro residues" evidence="9">
    <location>
        <begin position="778"/>
        <end position="799"/>
    </location>
</feature>
<feature type="compositionally biased region" description="Acidic residues" evidence="9">
    <location>
        <begin position="464"/>
        <end position="485"/>
    </location>
</feature>
<feature type="compositionally biased region" description="Basic residues" evidence="9">
    <location>
        <begin position="682"/>
        <end position="698"/>
    </location>
</feature>
<dbReference type="AlphaFoldDB" id="A0AAD7UIL8"/>
<feature type="compositionally biased region" description="Pro residues" evidence="9">
    <location>
        <begin position="735"/>
        <end position="760"/>
    </location>
</feature>
<evidence type="ECO:0000313" key="13">
    <source>
        <dbReference type="EMBL" id="KAJ8605426.1"/>
    </source>
</evidence>
<protein>
    <submittedName>
        <fullName evidence="13">Uncharacterized protein</fullName>
    </submittedName>
</protein>
<comment type="subcellular location">
    <subcellularLocation>
        <location evidence="1">Cytoplasm</location>
        <location evidence="1">Cytoskeleton</location>
    </subcellularLocation>
</comment>
<keyword evidence="4" id="KW-0479">Metal-binding</keyword>
<evidence type="ECO:0000256" key="1">
    <source>
        <dbReference type="ARBA" id="ARBA00004245"/>
    </source>
</evidence>
<dbReference type="PROSITE" id="PS00741">
    <property type="entry name" value="DH_1"/>
    <property type="match status" value="1"/>
</dbReference>
<dbReference type="PRINTS" id="PR01217">
    <property type="entry name" value="PRICHEXTENSN"/>
</dbReference>
<dbReference type="InterPro" id="IPR011993">
    <property type="entry name" value="PH-like_dom_sf"/>
</dbReference>
<dbReference type="GO" id="GO:0008270">
    <property type="term" value="F:zinc ion binding"/>
    <property type="evidence" value="ECO:0007669"/>
    <property type="project" value="UniProtKB-KW"/>
</dbReference>
<feature type="compositionally biased region" description="Basic residues" evidence="9">
    <location>
        <begin position="764"/>
        <end position="777"/>
    </location>
</feature>
<keyword evidence="5 8" id="KW-0863">Zinc-finger</keyword>
<dbReference type="PANTHER" id="PTHR12673:SF159">
    <property type="entry name" value="LD03170P"/>
    <property type="match status" value="1"/>
</dbReference>
<evidence type="ECO:0000256" key="9">
    <source>
        <dbReference type="SAM" id="MobiDB-lite"/>
    </source>
</evidence>
<evidence type="ECO:0000256" key="4">
    <source>
        <dbReference type="ARBA" id="ARBA00022723"/>
    </source>
</evidence>
<feature type="region of interest" description="Disordered" evidence="9">
    <location>
        <begin position="427"/>
        <end position="957"/>
    </location>
</feature>
<dbReference type="InterPro" id="IPR017455">
    <property type="entry name" value="Znf_FYVE-rel"/>
</dbReference>
<sequence length="957" mass="106515">MAAAAAAAVSGTTTITTRERVIEEIKETERSFVASVRTAISVFVTQWTDAGKSLEAAAATDPALTAVLKELSLLFNFNSKLLEELESEPNVGKVFSDFAPYLKMFARYLSLYERWSQEKGSTATKETSEFGSFVKACEQDPRCEGQTLGSFLIMPVQRVPRYRLLLEELLKHSEGQPDVEDVRLAVDLVRDSAGRNNAANESTHFDALTKLQLSMFDPANDLNLLDWPARRLELGPVEMKKLCRKGPKNFTFWLVSDKILYAQKVMGSSSFSYQLNRQILLAECVVGDTAFATLSQRSTRRAQSLMGADAVPRARSQCFQILSAKKSFVVEAPSIQTANDWRDAIDRLQQRSNDRPVVAPIWVPDKAVKACDKCREPFTVLRRRHHCRSCGKCFCKDCSKYSKILPHLDASKKLRVCLACYETTVDDKPNNNNNNNKGFAMPRESVSWRVPESNPFQVEVAKNEDDDDTDDEEEDEEEEEEEEEAAPTRDPPPVPADVAPPAADKPPKKPFNPFAKPPARERAAPPPPPRESLKPPLPPRESMSWEPSHPPPPQERVAPRWPHQDPSIQKERRRQPEEDVPTRREWPPKQTTTRNPPPKPPPPGDLATRVVRQAPRWPPPAEDAAPTTLQQQHANKHSPKWPPPAEIAPSPRNPPPQQQQLLANKRSPNWPSPAAEDAPPRPRPRPRPRQQHAIKHSPKWPPPPSPAAENPPSPPPPPPRNPPPQQQHAIKHSPKWPPPPPSPEAENPPSPPPPRNPPPQQQHAIKHSPKHGIKHSPKWPPPPPPAAENAPSPPPPRNPPRQQQQHAMKHSPKWPKPQQSALPKWPPSSVTPAKQSPETRRADPPNHQWPPPPQQATNGRSEWPPQTARPTANPKWSPVPAGARIQALTTSPNNIEPPKGAPPAKLLALRRGPDVKMPAAAKTAQQDTPAQAAVRRSAQARRAFDADAPDDDDDPFA</sequence>
<dbReference type="InterPro" id="IPR035899">
    <property type="entry name" value="DBL_dom_sf"/>
</dbReference>
<proteinExistence type="predicted"/>
<dbReference type="PANTHER" id="PTHR12673">
    <property type="entry name" value="FACIOGENITAL DYSPLASIA PROTEIN"/>
    <property type="match status" value="1"/>
</dbReference>
<dbReference type="InterPro" id="IPR001331">
    <property type="entry name" value="GDS_CDC24_CS"/>
</dbReference>
<feature type="compositionally biased region" description="Basic and acidic residues" evidence="9">
    <location>
        <begin position="568"/>
        <end position="587"/>
    </location>
</feature>
<evidence type="ECO:0000256" key="5">
    <source>
        <dbReference type="ARBA" id="ARBA00022771"/>
    </source>
</evidence>
<evidence type="ECO:0000256" key="7">
    <source>
        <dbReference type="ARBA" id="ARBA00023212"/>
    </source>
</evidence>
<dbReference type="InterPro" id="IPR000306">
    <property type="entry name" value="Znf_FYVE"/>
</dbReference>
<evidence type="ECO:0000259" key="10">
    <source>
        <dbReference type="PROSITE" id="PS50003"/>
    </source>
</evidence>
<dbReference type="EMBL" id="JAQMWT010000315">
    <property type="protein sequence ID" value="KAJ8605426.1"/>
    <property type="molecule type" value="Genomic_DNA"/>
</dbReference>
<evidence type="ECO:0000256" key="3">
    <source>
        <dbReference type="ARBA" id="ARBA00022658"/>
    </source>
</evidence>
<dbReference type="SMART" id="SM00064">
    <property type="entry name" value="FYVE"/>
    <property type="match status" value="1"/>
</dbReference>
<feature type="compositionally biased region" description="Pro residues" evidence="9">
    <location>
        <begin position="595"/>
        <end position="604"/>
    </location>
</feature>
<dbReference type="InterPro" id="IPR000219">
    <property type="entry name" value="DH_dom"/>
</dbReference>
<evidence type="ECO:0000259" key="12">
    <source>
        <dbReference type="PROSITE" id="PS50178"/>
    </source>
</evidence>
<evidence type="ECO:0000256" key="2">
    <source>
        <dbReference type="ARBA" id="ARBA00022490"/>
    </source>
</evidence>
<dbReference type="SUPFAM" id="SSF50729">
    <property type="entry name" value="PH domain-like"/>
    <property type="match status" value="1"/>
</dbReference>
<keyword evidence="6" id="KW-0862">Zinc</keyword>